<feature type="domain" description="Vacuolar sorting receptor thioredoxin-like" evidence="8">
    <location>
        <begin position="7"/>
        <end position="159"/>
    </location>
</feature>
<dbReference type="AlphaFoldDB" id="A0AAD6Q9I9"/>
<reference evidence="9" key="1">
    <citation type="journal article" date="2023" name="Mol. Ecol. Resour.">
        <title>Chromosome-level genome assembly of a triploid poplar Populus alba 'Berolinensis'.</title>
        <authorList>
            <person name="Chen S."/>
            <person name="Yu Y."/>
            <person name="Wang X."/>
            <person name="Wang S."/>
            <person name="Zhang T."/>
            <person name="Zhou Y."/>
            <person name="He R."/>
            <person name="Meng N."/>
            <person name="Wang Y."/>
            <person name="Liu W."/>
            <person name="Liu Z."/>
            <person name="Liu J."/>
            <person name="Guo Q."/>
            <person name="Huang H."/>
            <person name="Sederoff R.R."/>
            <person name="Wang G."/>
            <person name="Qu G."/>
            <person name="Chen S."/>
        </authorList>
    </citation>
    <scope>NUCLEOTIDE SEQUENCE</scope>
    <source>
        <strain evidence="9">SC-2020</strain>
    </source>
</reference>
<keyword evidence="3" id="KW-0677">Repeat</keyword>
<evidence type="ECO:0000256" key="5">
    <source>
        <dbReference type="ARBA" id="ARBA00023136"/>
    </source>
</evidence>
<dbReference type="EMBL" id="JAQIZT010000009">
    <property type="protein sequence ID" value="KAJ6983932.1"/>
    <property type="molecule type" value="Genomic_DNA"/>
</dbReference>
<dbReference type="GO" id="GO:0012505">
    <property type="term" value="C:endomembrane system"/>
    <property type="evidence" value="ECO:0007669"/>
    <property type="project" value="UniProtKB-SubCell"/>
</dbReference>
<dbReference type="PANTHER" id="PTHR22702">
    <property type="entry name" value="PROTEASE-ASSOCIATED DOMAIN-CONTAINING PROTEIN"/>
    <property type="match status" value="1"/>
</dbReference>
<organism evidence="9 10">
    <name type="scientific">Populus alba x Populus x berolinensis</name>
    <dbReference type="NCBI Taxonomy" id="444605"/>
    <lineage>
        <taxon>Eukaryota</taxon>
        <taxon>Viridiplantae</taxon>
        <taxon>Streptophyta</taxon>
        <taxon>Embryophyta</taxon>
        <taxon>Tracheophyta</taxon>
        <taxon>Spermatophyta</taxon>
        <taxon>Magnoliopsida</taxon>
        <taxon>eudicotyledons</taxon>
        <taxon>Gunneridae</taxon>
        <taxon>Pentapetalae</taxon>
        <taxon>rosids</taxon>
        <taxon>fabids</taxon>
        <taxon>Malpighiales</taxon>
        <taxon>Salicaceae</taxon>
        <taxon>Saliceae</taxon>
        <taxon>Populus</taxon>
    </lineage>
</organism>
<sequence length="246" mass="28333">MEDIVLPDPEQDFSSGYDGKDVVVENLRQLCFLKFQMRQKNLGWWNYMSLKEKRYNKECADAVIKSLGKYFHNFFFILSMLSITLENGKKQEFECGLDAKKIDKCMGNPDADSEQSCSERRAKCPGWKGSRGDVTILPTLVVNNRQYRGKLEKGAVLKANLLWFEETTEPEVCLSGVHDRRNLVDADVETNECLDNNGLLANINSHITACRDTFRGRVCECPLVDGVPVQRRWLQPLEWIWEVQDK</sequence>
<keyword evidence="6" id="KW-0325">Glycoprotein</keyword>
<comment type="caution">
    <text evidence="9">The sequence shown here is derived from an EMBL/GenBank/DDBJ whole genome shotgun (WGS) entry which is preliminary data.</text>
</comment>
<keyword evidence="2" id="KW-0732">Signal</keyword>
<evidence type="ECO:0000256" key="4">
    <source>
        <dbReference type="ARBA" id="ARBA00022989"/>
    </source>
</evidence>
<dbReference type="Pfam" id="PF25011">
    <property type="entry name" value="VSR_TRX"/>
    <property type="match status" value="1"/>
</dbReference>
<evidence type="ECO:0000256" key="2">
    <source>
        <dbReference type="ARBA" id="ARBA00022729"/>
    </source>
</evidence>
<evidence type="ECO:0000256" key="1">
    <source>
        <dbReference type="ARBA" id="ARBA00022692"/>
    </source>
</evidence>
<protein>
    <recommendedName>
        <fullName evidence="8">Vacuolar sorting receptor thioredoxin-like domain-containing protein</fullName>
    </recommendedName>
</protein>
<keyword evidence="5" id="KW-0472">Membrane</keyword>
<gene>
    <name evidence="9" type="ORF">NC653_022220</name>
</gene>
<evidence type="ECO:0000313" key="10">
    <source>
        <dbReference type="Proteomes" id="UP001164929"/>
    </source>
</evidence>
<evidence type="ECO:0000256" key="3">
    <source>
        <dbReference type="ARBA" id="ARBA00022737"/>
    </source>
</evidence>
<proteinExistence type="predicted"/>
<dbReference type="Proteomes" id="UP001164929">
    <property type="component" value="Chromosome 9"/>
</dbReference>
<dbReference type="InterPro" id="IPR056858">
    <property type="entry name" value="VSR_TRX"/>
</dbReference>
<dbReference type="PANTHER" id="PTHR22702:SF1">
    <property type="entry name" value="PROTEASE-ASSOCIATED DOMAIN-CONTAINING PROTEIN 1"/>
    <property type="match status" value="1"/>
</dbReference>
<keyword evidence="1" id="KW-0812">Transmembrane</keyword>
<keyword evidence="10" id="KW-1185">Reference proteome</keyword>
<evidence type="ECO:0000256" key="7">
    <source>
        <dbReference type="ARBA" id="ARBA00046288"/>
    </source>
</evidence>
<name>A0AAD6Q9I9_9ROSI</name>
<comment type="subcellular location">
    <subcellularLocation>
        <location evidence="7">Endomembrane system</location>
        <topology evidence="7">Single-pass type I membrane protein</topology>
    </subcellularLocation>
</comment>
<evidence type="ECO:0000256" key="6">
    <source>
        <dbReference type="ARBA" id="ARBA00023180"/>
    </source>
</evidence>
<keyword evidence="4" id="KW-1133">Transmembrane helix</keyword>
<evidence type="ECO:0000313" key="9">
    <source>
        <dbReference type="EMBL" id="KAJ6983932.1"/>
    </source>
</evidence>
<evidence type="ECO:0000259" key="8">
    <source>
        <dbReference type="Pfam" id="PF25011"/>
    </source>
</evidence>
<accession>A0AAD6Q9I9</accession>